<gene>
    <name evidence="1" type="ORF">BASA50_004480</name>
</gene>
<proteinExistence type="predicted"/>
<reference evidence="1 2" key="1">
    <citation type="submission" date="2021-02" db="EMBL/GenBank/DDBJ databases">
        <title>Variation within the Batrachochytrium salamandrivorans European outbreak.</title>
        <authorList>
            <person name="Kelly M."/>
            <person name="Pasmans F."/>
            <person name="Shea T.P."/>
            <person name="Munoz J.F."/>
            <person name="Carranza S."/>
            <person name="Cuomo C.A."/>
            <person name="Martel A."/>
        </authorList>
    </citation>
    <scope>NUCLEOTIDE SEQUENCE [LARGE SCALE GENOMIC DNA]</scope>
    <source>
        <strain evidence="1 2">AMFP18/2</strain>
    </source>
</reference>
<dbReference type="EMBL" id="JAFCIX010000145">
    <property type="protein sequence ID" value="KAH6597340.1"/>
    <property type="molecule type" value="Genomic_DNA"/>
</dbReference>
<evidence type="ECO:0000313" key="1">
    <source>
        <dbReference type="EMBL" id="KAH6597340.1"/>
    </source>
</evidence>
<name>A0ABQ8FFA5_9FUNG</name>
<evidence type="ECO:0000313" key="2">
    <source>
        <dbReference type="Proteomes" id="UP001648503"/>
    </source>
</evidence>
<protein>
    <submittedName>
        <fullName evidence="1">Uncharacterized protein</fullName>
    </submittedName>
</protein>
<dbReference type="Proteomes" id="UP001648503">
    <property type="component" value="Unassembled WGS sequence"/>
</dbReference>
<dbReference type="PANTHER" id="PTHR37067:SF3">
    <property type="entry name" value="PX DOMAIN-CONTAINING PROTEIN"/>
    <property type="match status" value="1"/>
</dbReference>
<keyword evidence="2" id="KW-1185">Reference proteome</keyword>
<comment type="caution">
    <text evidence="1">The sequence shown here is derived from an EMBL/GenBank/DDBJ whole genome shotgun (WGS) entry which is preliminary data.</text>
</comment>
<accession>A0ABQ8FFA5</accession>
<dbReference type="PANTHER" id="PTHR37067">
    <property type="entry name" value="PX DOMAIN-CONTAINING PROTEIN"/>
    <property type="match status" value="1"/>
</dbReference>
<organism evidence="1 2">
    <name type="scientific">Batrachochytrium salamandrivorans</name>
    <dbReference type="NCBI Taxonomy" id="1357716"/>
    <lineage>
        <taxon>Eukaryota</taxon>
        <taxon>Fungi</taxon>
        <taxon>Fungi incertae sedis</taxon>
        <taxon>Chytridiomycota</taxon>
        <taxon>Chytridiomycota incertae sedis</taxon>
        <taxon>Chytridiomycetes</taxon>
        <taxon>Rhizophydiales</taxon>
        <taxon>Rhizophydiales incertae sedis</taxon>
        <taxon>Batrachochytrium</taxon>
    </lineage>
</organism>
<sequence length="240" mass="27417">MNPKKRTTPFQKGHEVTYGLRVTNVDPKTNLACSVVCRFCEIFAREEQLGRKRKATRNAQYYTTPFRPESYRKHNETQHAFNWREYQALADDKKGSFFDGVVTIKSTLLSHFRLETAPRLFEIDVAIIDTIIGSMYFDVDDESDSDKEADEVENFFPENNENTPVAVYKVAIKNGSLFDMVVEFTSLGSSFRLTSRLAQSTKKLTGMACYSGCNRRKVSSFLRVMCASNLQMLSDLLTDC</sequence>